<protein>
    <submittedName>
        <fullName evidence="1">Uncharacterized protein</fullName>
    </submittedName>
</protein>
<name>A0AAD5NYV9_ACENE</name>
<keyword evidence="2" id="KW-1185">Reference proteome</keyword>
<organism evidence="1 2">
    <name type="scientific">Acer negundo</name>
    <name type="common">Box elder</name>
    <dbReference type="NCBI Taxonomy" id="4023"/>
    <lineage>
        <taxon>Eukaryota</taxon>
        <taxon>Viridiplantae</taxon>
        <taxon>Streptophyta</taxon>
        <taxon>Embryophyta</taxon>
        <taxon>Tracheophyta</taxon>
        <taxon>Spermatophyta</taxon>
        <taxon>Magnoliopsida</taxon>
        <taxon>eudicotyledons</taxon>
        <taxon>Gunneridae</taxon>
        <taxon>Pentapetalae</taxon>
        <taxon>rosids</taxon>
        <taxon>malvids</taxon>
        <taxon>Sapindales</taxon>
        <taxon>Sapindaceae</taxon>
        <taxon>Hippocastanoideae</taxon>
        <taxon>Acereae</taxon>
        <taxon>Acer</taxon>
    </lineage>
</organism>
<dbReference type="AlphaFoldDB" id="A0AAD5NYV9"/>
<reference evidence="1" key="1">
    <citation type="journal article" date="2022" name="Plant J.">
        <title>Strategies of tolerance reflected in two North American maple genomes.</title>
        <authorList>
            <person name="McEvoy S.L."/>
            <person name="Sezen U.U."/>
            <person name="Trouern-Trend A."/>
            <person name="McMahon S.M."/>
            <person name="Schaberg P.G."/>
            <person name="Yang J."/>
            <person name="Wegrzyn J.L."/>
            <person name="Swenson N.G."/>
        </authorList>
    </citation>
    <scope>NUCLEOTIDE SEQUENCE</scope>
    <source>
        <strain evidence="1">91603</strain>
    </source>
</reference>
<evidence type="ECO:0000313" key="1">
    <source>
        <dbReference type="EMBL" id="KAI9190952.1"/>
    </source>
</evidence>
<reference evidence="1" key="2">
    <citation type="submission" date="2023-02" db="EMBL/GenBank/DDBJ databases">
        <authorList>
            <person name="Swenson N.G."/>
            <person name="Wegrzyn J.L."/>
            <person name="Mcevoy S.L."/>
        </authorList>
    </citation>
    <scope>NUCLEOTIDE SEQUENCE</scope>
    <source>
        <strain evidence="1">91603</strain>
        <tissue evidence="1">Leaf</tissue>
    </source>
</reference>
<dbReference type="Proteomes" id="UP001064489">
    <property type="component" value="Chromosome 6"/>
</dbReference>
<dbReference type="EMBL" id="JAJSOW010000004">
    <property type="protein sequence ID" value="KAI9190952.1"/>
    <property type="molecule type" value="Genomic_DNA"/>
</dbReference>
<accession>A0AAD5NYV9</accession>
<proteinExistence type="predicted"/>
<sequence length="161" mass="17761">MLSGIGGVLLGHRSPSDPTLRQHVPRLAIVPSELSFPYGVVICRIEPLPLVPLPDSPLPTLTSPTTSFSFLDSCSICNICYNYKEQRTVAEDGVDERCGDGDRSDDTKTCDDAKRCDDADRGATTTISYVPFSLYSDGNGGWRRRRSLSSLPFSLFILFYF</sequence>
<evidence type="ECO:0000313" key="2">
    <source>
        <dbReference type="Proteomes" id="UP001064489"/>
    </source>
</evidence>
<comment type="caution">
    <text evidence="1">The sequence shown here is derived from an EMBL/GenBank/DDBJ whole genome shotgun (WGS) entry which is preliminary data.</text>
</comment>
<gene>
    <name evidence="1" type="ORF">LWI28_001288</name>
</gene>